<evidence type="ECO:0000313" key="2">
    <source>
        <dbReference type="EMBL" id="OMP13173.1"/>
    </source>
</evidence>
<reference evidence="3" key="1">
    <citation type="submission" date="2013-09" db="EMBL/GenBank/DDBJ databases">
        <title>Corchorus olitorius genome sequencing.</title>
        <authorList>
            <person name="Alam M."/>
            <person name="Haque M.S."/>
            <person name="Islam M.S."/>
            <person name="Emdad E.M."/>
            <person name="Islam M.M."/>
            <person name="Ahmed B."/>
            <person name="Halim A."/>
            <person name="Hossen Q.M.M."/>
            <person name="Hossain M.Z."/>
            <person name="Ahmed R."/>
            <person name="Khan M.M."/>
            <person name="Islam R."/>
            <person name="Rashid M.M."/>
            <person name="Khan S.A."/>
            <person name="Rahman M.S."/>
            <person name="Alam M."/>
            <person name="Yahiya A.S."/>
            <person name="Khan M.S."/>
            <person name="Azam M.S."/>
            <person name="Haque T."/>
            <person name="Lashkar M.Z.H."/>
            <person name="Akhand A.I."/>
            <person name="Morshed G."/>
            <person name="Roy S."/>
            <person name="Uddin K.S."/>
            <person name="Rabeya T."/>
            <person name="Hossain A.S."/>
            <person name="Chowdhury A."/>
            <person name="Snigdha A.R."/>
            <person name="Mortoza M.S."/>
            <person name="Matin S.A."/>
            <person name="Hoque S.M.E."/>
            <person name="Islam M.K."/>
            <person name="Roy D.K."/>
            <person name="Haider R."/>
            <person name="Moosa M.M."/>
            <person name="Elias S.M."/>
            <person name="Hasan A.M."/>
            <person name="Jahan S."/>
            <person name="Shafiuddin M."/>
            <person name="Mahmood N."/>
            <person name="Shommy N.S."/>
        </authorList>
    </citation>
    <scope>NUCLEOTIDE SEQUENCE [LARGE SCALE GENOMIC DNA]</scope>
    <source>
        <strain evidence="3">cv. O-4</strain>
    </source>
</reference>
<proteinExistence type="predicted"/>
<sequence length="280" mass="32364">MHHRRQKADILRHFFTDTADTTKQLTVLVVIDHRNQAVTHFHAQRVFKLHISPGGFGRGRRFHGFCDAARRFDILLRLHLAATHKPQQTDYAGTQHEDARIFEQLPDHLLADVLVGCHARHDNTRRVRFLSHFGATTLRFIFANQTRIQVGVDSHLLTRHPVKHKARTHFGDTARTFGDNHKVDDHQDDKHHDPDGEVSANQEVAKGFHHPSRRRGTGMPFQQNNTRRGYVQRQAQQGRKQQNGGKGRKLQRALGKHGDQQHHNRQGNVKGKQQIKDKRR</sequence>
<dbReference type="Proteomes" id="UP000187203">
    <property type="component" value="Unassembled WGS sequence"/>
</dbReference>
<protein>
    <submittedName>
        <fullName evidence="2">Uncharacterized protein</fullName>
    </submittedName>
</protein>
<feature type="compositionally biased region" description="Basic residues" evidence="1">
    <location>
        <begin position="246"/>
        <end position="255"/>
    </location>
</feature>
<feature type="region of interest" description="Disordered" evidence="1">
    <location>
        <begin position="163"/>
        <end position="280"/>
    </location>
</feature>
<keyword evidence="3" id="KW-1185">Reference proteome</keyword>
<accession>A0A1R3L1F0</accession>
<dbReference type="AntiFam" id="ANF00148">
    <property type="entry name" value="Shadow ORF (opposite flhA)"/>
</dbReference>
<dbReference type="AlphaFoldDB" id="A0A1R3L1F0"/>
<evidence type="ECO:0000256" key="1">
    <source>
        <dbReference type="SAM" id="MobiDB-lite"/>
    </source>
</evidence>
<dbReference type="EMBL" id="AWUE01004963">
    <property type="protein sequence ID" value="OMP13173.1"/>
    <property type="molecule type" value="Genomic_DNA"/>
</dbReference>
<gene>
    <name evidence="2" type="ORF">COLO4_02148</name>
</gene>
<feature type="compositionally biased region" description="Basic and acidic residues" evidence="1">
    <location>
        <begin position="178"/>
        <end position="195"/>
    </location>
</feature>
<feature type="compositionally biased region" description="Basic residues" evidence="1">
    <location>
        <begin position="207"/>
        <end position="216"/>
    </location>
</feature>
<organism evidence="2 3">
    <name type="scientific">Corchorus olitorius</name>
    <dbReference type="NCBI Taxonomy" id="93759"/>
    <lineage>
        <taxon>Eukaryota</taxon>
        <taxon>Viridiplantae</taxon>
        <taxon>Streptophyta</taxon>
        <taxon>Embryophyta</taxon>
        <taxon>Tracheophyta</taxon>
        <taxon>Spermatophyta</taxon>
        <taxon>Magnoliopsida</taxon>
        <taxon>eudicotyledons</taxon>
        <taxon>Gunneridae</taxon>
        <taxon>Pentapetalae</taxon>
        <taxon>rosids</taxon>
        <taxon>malvids</taxon>
        <taxon>Malvales</taxon>
        <taxon>Malvaceae</taxon>
        <taxon>Grewioideae</taxon>
        <taxon>Apeibeae</taxon>
        <taxon>Corchorus</taxon>
    </lineage>
</organism>
<feature type="compositionally biased region" description="Low complexity" evidence="1">
    <location>
        <begin position="232"/>
        <end position="243"/>
    </location>
</feature>
<comment type="caution">
    <text evidence="2">The sequence shown here is derived from an EMBL/GenBank/DDBJ whole genome shotgun (WGS) entry which is preliminary data.</text>
</comment>
<evidence type="ECO:0000313" key="3">
    <source>
        <dbReference type="Proteomes" id="UP000187203"/>
    </source>
</evidence>
<name>A0A1R3L1F0_9ROSI</name>